<evidence type="ECO:0000313" key="2">
    <source>
        <dbReference type="EMBL" id="VED35076.1"/>
    </source>
</evidence>
<proteinExistence type="predicted"/>
<feature type="region of interest" description="Disordered" evidence="1">
    <location>
        <begin position="1"/>
        <end position="29"/>
    </location>
</feature>
<name>A0A3S4P2B5_ECOLX</name>
<dbReference type="Proteomes" id="UP000277930">
    <property type="component" value="Chromosome 1"/>
</dbReference>
<sequence>MKRQGRQNQWHGDIATVKKGVTDSQGEPWVGDWKYVPTKRGLQRQAEL</sequence>
<protein>
    <submittedName>
        <fullName evidence="2">Putative prophage protein</fullName>
    </submittedName>
</protein>
<dbReference type="EMBL" id="LR134246">
    <property type="protein sequence ID" value="VED35076.1"/>
    <property type="molecule type" value="Genomic_DNA"/>
</dbReference>
<organism evidence="2 3">
    <name type="scientific">Escherichia coli</name>
    <dbReference type="NCBI Taxonomy" id="562"/>
    <lineage>
        <taxon>Bacteria</taxon>
        <taxon>Pseudomonadati</taxon>
        <taxon>Pseudomonadota</taxon>
        <taxon>Gammaproteobacteria</taxon>
        <taxon>Enterobacterales</taxon>
        <taxon>Enterobacteriaceae</taxon>
        <taxon>Escherichia</taxon>
    </lineage>
</organism>
<gene>
    <name evidence="2" type="ORF">NCTC9702_02291</name>
</gene>
<evidence type="ECO:0000256" key="1">
    <source>
        <dbReference type="SAM" id="MobiDB-lite"/>
    </source>
</evidence>
<feature type="compositionally biased region" description="Polar residues" evidence="1">
    <location>
        <begin position="1"/>
        <end position="10"/>
    </location>
</feature>
<accession>A0A3S4P2B5</accession>
<reference evidence="2 3" key="1">
    <citation type="submission" date="2018-12" db="EMBL/GenBank/DDBJ databases">
        <authorList>
            <consortium name="Pathogen Informatics"/>
        </authorList>
    </citation>
    <scope>NUCLEOTIDE SEQUENCE [LARGE SCALE GENOMIC DNA]</scope>
    <source>
        <strain evidence="2 3">NCTC9702</strain>
    </source>
</reference>
<evidence type="ECO:0000313" key="3">
    <source>
        <dbReference type="Proteomes" id="UP000277930"/>
    </source>
</evidence>
<dbReference type="AlphaFoldDB" id="A0A3S4P2B5"/>